<dbReference type="AlphaFoldDB" id="A0A0P6X534"/>
<dbReference type="InterPro" id="IPR000432">
    <property type="entry name" value="DNA_mismatch_repair_MutS_C"/>
</dbReference>
<sequence length="511" mass="58305">MSFQSILFDTNESPVPEIATEMPVFFSDLNLDQVVEVITAKKKDYQLAPFFYTPLKNIKTIEYRHAVMQDLGDSVLFGNVQAFASGMVTVRGFLTRAGKAYYELQAQRWFLDAVQVYCETVLRLKEDLSQVQLGAQGLIGFRNYLNDYVNSERFKRLLRETKTLEDDLASVCYTLIIKGTTIKVRKLEPASDYSEEVIQTFEKFKQGAVKDYRVTLTDRPDMNHVEAKVLEMVAQLHPEIFTSLATFCSENLSFIDEVIGNFDREIQFYISYLEYMGTFKKIGLSFCYPEISTESKEILSRDSFDLALAHNLNRENAMVVCNDFELKGKERIIVVSGPNQGGKTTFARAFGQLHYLASLGCPVPGSAAKLFLYDQLFTHFEKEETISNQSGKLQDDLVRIHEILEQATPNSLIIMNEIFTSTTLKDAVVLSKLIFKEIIDLDMLCVCVTFIDELSRLGEKTISMVSTVTPEDSNQRTFKIIRRDADGISYAISIVEKYHLTYQHLKERIKS</sequence>
<evidence type="ECO:0000256" key="3">
    <source>
        <dbReference type="ARBA" id="ARBA00023125"/>
    </source>
</evidence>
<dbReference type="EMBL" id="LGCL01000045">
    <property type="protein sequence ID" value="KPL69976.1"/>
    <property type="molecule type" value="Genomic_DNA"/>
</dbReference>
<dbReference type="GO" id="GO:0005829">
    <property type="term" value="C:cytosol"/>
    <property type="evidence" value="ECO:0007669"/>
    <property type="project" value="TreeGrafter"/>
</dbReference>
<dbReference type="RefSeq" id="WP_075064442.1">
    <property type="nucleotide sequence ID" value="NZ_LGCL01000045.1"/>
</dbReference>
<name>A0A0P6X534_9CHLR</name>
<protein>
    <submittedName>
        <fullName evidence="5">DNA mismatch repair protein MutS</fullName>
    </submittedName>
</protein>
<dbReference type="InterPro" id="IPR045076">
    <property type="entry name" value="MutS"/>
</dbReference>
<evidence type="ECO:0000313" key="6">
    <source>
        <dbReference type="Proteomes" id="UP000050417"/>
    </source>
</evidence>
<dbReference type="OrthoDB" id="9808166at2"/>
<dbReference type="Pfam" id="PF00488">
    <property type="entry name" value="MutS_V"/>
    <property type="match status" value="1"/>
</dbReference>
<reference evidence="5 6" key="1">
    <citation type="submission" date="2015-07" db="EMBL/GenBank/DDBJ databases">
        <title>Genome sequence of Ornatilinea apprima DSM 23815.</title>
        <authorList>
            <person name="Hemp J."/>
            <person name="Ward L.M."/>
            <person name="Pace L.A."/>
            <person name="Fischer W.W."/>
        </authorList>
    </citation>
    <scope>NUCLEOTIDE SEQUENCE [LARGE SCALE GENOMIC DNA]</scope>
    <source>
        <strain evidence="5 6">P3M-1</strain>
    </source>
</reference>
<evidence type="ECO:0000256" key="2">
    <source>
        <dbReference type="ARBA" id="ARBA00022840"/>
    </source>
</evidence>
<dbReference type="PANTHER" id="PTHR11361:SF34">
    <property type="entry name" value="DNA MISMATCH REPAIR PROTEIN MSH1, MITOCHONDRIAL"/>
    <property type="match status" value="1"/>
</dbReference>
<evidence type="ECO:0000256" key="1">
    <source>
        <dbReference type="ARBA" id="ARBA00022741"/>
    </source>
</evidence>
<dbReference type="STRING" id="1134406.ADN00_18055"/>
<accession>A0A0P6X534</accession>
<dbReference type="PANTHER" id="PTHR11361">
    <property type="entry name" value="DNA MISMATCH REPAIR PROTEIN MUTS FAMILY MEMBER"/>
    <property type="match status" value="1"/>
</dbReference>
<dbReference type="GO" id="GO:0140664">
    <property type="term" value="F:ATP-dependent DNA damage sensor activity"/>
    <property type="evidence" value="ECO:0007669"/>
    <property type="project" value="InterPro"/>
</dbReference>
<dbReference type="SMART" id="SM00534">
    <property type="entry name" value="MUTSac"/>
    <property type="match status" value="1"/>
</dbReference>
<dbReference type="Proteomes" id="UP000050417">
    <property type="component" value="Unassembled WGS sequence"/>
</dbReference>
<dbReference type="InterPro" id="IPR027417">
    <property type="entry name" value="P-loop_NTPase"/>
</dbReference>
<keyword evidence="3" id="KW-0238">DNA-binding</keyword>
<evidence type="ECO:0000259" key="4">
    <source>
        <dbReference type="SMART" id="SM00534"/>
    </source>
</evidence>
<dbReference type="GO" id="GO:0005524">
    <property type="term" value="F:ATP binding"/>
    <property type="evidence" value="ECO:0007669"/>
    <property type="project" value="UniProtKB-KW"/>
</dbReference>
<dbReference type="PATRIC" id="fig|1134406.4.peg.2912"/>
<organism evidence="5 6">
    <name type="scientific">Ornatilinea apprima</name>
    <dbReference type="NCBI Taxonomy" id="1134406"/>
    <lineage>
        <taxon>Bacteria</taxon>
        <taxon>Bacillati</taxon>
        <taxon>Chloroflexota</taxon>
        <taxon>Anaerolineae</taxon>
        <taxon>Anaerolineales</taxon>
        <taxon>Anaerolineaceae</taxon>
        <taxon>Ornatilinea</taxon>
    </lineage>
</organism>
<dbReference type="Gene3D" id="3.40.50.300">
    <property type="entry name" value="P-loop containing nucleotide triphosphate hydrolases"/>
    <property type="match status" value="1"/>
</dbReference>
<keyword evidence="1" id="KW-0547">Nucleotide-binding</keyword>
<proteinExistence type="predicted"/>
<evidence type="ECO:0000313" key="5">
    <source>
        <dbReference type="EMBL" id="KPL69976.1"/>
    </source>
</evidence>
<feature type="domain" description="DNA mismatch repair proteins mutS family" evidence="4">
    <location>
        <begin position="330"/>
        <end position="506"/>
    </location>
</feature>
<comment type="caution">
    <text evidence="5">The sequence shown here is derived from an EMBL/GenBank/DDBJ whole genome shotgun (WGS) entry which is preliminary data.</text>
</comment>
<gene>
    <name evidence="5" type="ORF">ADN00_18055</name>
</gene>
<dbReference type="GO" id="GO:0006298">
    <property type="term" value="P:mismatch repair"/>
    <property type="evidence" value="ECO:0007669"/>
    <property type="project" value="InterPro"/>
</dbReference>
<keyword evidence="2" id="KW-0067">ATP-binding</keyword>
<dbReference type="SUPFAM" id="SSF52540">
    <property type="entry name" value="P-loop containing nucleoside triphosphate hydrolases"/>
    <property type="match status" value="1"/>
</dbReference>
<dbReference type="GO" id="GO:0030983">
    <property type="term" value="F:mismatched DNA binding"/>
    <property type="evidence" value="ECO:0007669"/>
    <property type="project" value="InterPro"/>
</dbReference>
<keyword evidence="6" id="KW-1185">Reference proteome</keyword>